<evidence type="ECO:0000259" key="1">
    <source>
        <dbReference type="Pfam" id="PF01695"/>
    </source>
</evidence>
<dbReference type="RefSeq" id="YP_009015528.1">
    <property type="nucleotide sequence ID" value="NC_023719.1"/>
</dbReference>
<dbReference type="EMBL" id="JN638751">
    <property type="protein sequence ID" value="AEO93484.1"/>
    <property type="molecule type" value="Genomic_DNA"/>
</dbReference>
<accession>G3M9W6</accession>
<dbReference type="SUPFAM" id="SSF52540">
    <property type="entry name" value="P-loop containing nucleoside triphosphate hydrolases"/>
    <property type="match status" value="1"/>
</dbReference>
<dbReference type="Proteomes" id="UP000009273">
    <property type="component" value="Segment"/>
</dbReference>
<dbReference type="GeneID" id="18563440"/>
<feature type="domain" description="IstB-like ATP-binding" evidence="1">
    <location>
        <begin position="99"/>
        <end position="245"/>
    </location>
</feature>
<reference evidence="2 3" key="1">
    <citation type="submission" date="2011-09" db="EMBL/GenBank/DDBJ databases">
        <authorList>
            <person name="Pope W.H."/>
            <person name="Pedulla M.L."/>
            <person name="Ford M.E."/>
            <person name="Peebles C.L."/>
            <person name="Hatfull G.H."/>
            <person name="Hendrix R.W."/>
        </authorList>
    </citation>
    <scope>NUCLEOTIDE SEQUENCE [LARGE SCALE GENOMIC DNA]</scope>
    <source>
        <strain evidence="2">G</strain>
    </source>
</reference>
<dbReference type="GO" id="GO:0006260">
    <property type="term" value="P:DNA replication"/>
    <property type="evidence" value="ECO:0007669"/>
    <property type="project" value="TreeGrafter"/>
</dbReference>
<dbReference type="OrthoDB" id="5774at10239"/>
<dbReference type="InterPro" id="IPR027417">
    <property type="entry name" value="P-loop_NTPase"/>
</dbReference>
<dbReference type="KEGG" id="vg:18563440"/>
<gene>
    <name evidence="2" type="primary">225</name>
    <name evidence="2" type="ORF">G_225</name>
</gene>
<protein>
    <submittedName>
        <fullName evidence="2">Gp225</fullName>
    </submittedName>
</protein>
<name>G3M9W6_9CAUD</name>
<keyword evidence="3" id="KW-1185">Reference proteome</keyword>
<dbReference type="InterPro" id="IPR002611">
    <property type="entry name" value="IstB_ATP-bd"/>
</dbReference>
<dbReference type="Pfam" id="PF01695">
    <property type="entry name" value="IstB_IS21"/>
    <property type="match status" value="1"/>
</dbReference>
<dbReference type="GO" id="GO:0005524">
    <property type="term" value="F:ATP binding"/>
    <property type="evidence" value="ECO:0007669"/>
    <property type="project" value="InterPro"/>
</dbReference>
<sequence length="261" mass="29701">MIFTREEQQAEVKKWQNRLVRNCPKCKGLGSIDIPGSNKATMCSCQKQALLNADLASSGVPRKYLDSNWNWEGLNNNKESTEKMKEYANNFDEHYYSGQGIYLYGQQGRGKSLLESLVAREVAAKINRDTSKNYKIAFIIFEELVQLTHQSRSDLKARNLYHSLISKPDLLIVDNIGSETGSKEYNTKVLEFLLRKRDNDGVPTVISSNYTPEQLLAAYSDTVHDFIVQNSIQVLVQGENHRKKNAMGDIDDDILLMEDEL</sequence>
<organism evidence="2 3">
    <name type="scientific">Bacillus phage G</name>
    <dbReference type="NCBI Taxonomy" id="2884420"/>
    <lineage>
        <taxon>Viruses</taxon>
        <taxon>Duplodnaviria</taxon>
        <taxon>Heunggongvirae</taxon>
        <taxon>Uroviricota</taxon>
        <taxon>Caudoviricetes</taxon>
        <taxon>Donellivirus</taxon>
        <taxon>Donellivirus gee</taxon>
    </lineage>
</organism>
<dbReference type="Gene3D" id="3.40.50.300">
    <property type="entry name" value="P-loop containing nucleotide triphosphate hydrolases"/>
    <property type="match status" value="1"/>
</dbReference>
<dbReference type="PANTHER" id="PTHR30050:SF4">
    <property type="entry name" value="ATP-BINDING PROTEIN RV3427C IN INSERTION SEQUENCE-RELATED"/>
    <property type="match status" value="1"/>
</dbReference>
<dbReference type="PANTHER" id="PTHR30050">
    <property type="entry name" value="CHROMOSOMAL REPLICATION INITIATOR PROTEIN DNAA"/>
    <property type="match status" value="1"/>
</dbReference>
<proteinExistence type="predicted"/>
<evidence type="ECO:0000313" key="2">
    <source>
        <dbReference type="EMBL" id="AEO93484.1"/>
    </source>
</evidence>
<evidence type="ECO:0000313" key="3">
    <source>
        <dbReference type="Proteomes" id="UP000009273"/>
    </source>
</evidence>